<evidence type="ECO:0000256" key="1">
    <source>
        <dbReference type="ARBA" id="ARBA00010233"/>
    </source>
</evidence>
<dbReference type="Gene3D" id="3.40.50.10740">
    <property type="entry name" value="Class I glutamine amidotransferase-like"/>
    <property type="match status" value="1"/>
</dbReference>
<dbReference type="AlphaFoldDB" id="A0ABD5NVH9"/>
<dbReference type="Gene3D" id="3.50.30.60">
    <property type="entry name" value="LD-carboxypeptidase A C-terminal domain-like"/>
    <property type="match status" value="1"/>
</dbReference>
<dbReference type="PANTHER" id="PTHR30237">
    <property type="entry name" value="MURAMOYLTETRAPEPTIDE CARBOXYPEPTIDASE"/>
    <property type="match status" value="1"/>
</dbReference>
<dbReference type="Pfam" id="PF02016">
    <property type="entry name" value="Peptidase_S66"/>
    <property type="match status" value="1"/>
</dbReference>
<reference evidence="6 7" key="1">
    <citation type="journal article" date="2014" name="Int. J. Syst. Evol. Microbiol.">
        <title>Complete genome sequence of Corynebacterium casei LMG S-19264T (=DSM 44701T), isolated from a smear-ripened cheese.</title>
        <authorList>
            <consortium name="US DOE Joint Genome Institute (JGI-PGF)"/>
            <person name="Walter F."/>
            <person name="Albersmeier A."/>
            <person name="Kalinowski J."/>
            <person name="Ruckert C."/>
        </authorList>
    </citation>
    <scope>NUCLEOTIDE SEQUENCE [LARGE SCALE GENOMIC DNA]</scope>
    <source>
        <strain evidence="6 7">IBRC-M 10912</strain>
    </source>
</reference>
<evidence type="ECO:0000313" key="6">
    <source>
        <dbReference type="EMBL" id="MFC4245805.1"/>
    </source>
</evidence>
<feature type="domain" description="LD-carboxypeptidase N-terminal" evidence="4">
    <location>
        <begin position="16"/>
        <end position="135"/>
    </location>
</feature>
<dbReference type="InterPro" id="IPR040449">
    <property type="entry name" value="Peptidase_S66_N"/>
</dbReference>
<name>A0ABD5NVH9_9EURY</name>
<comment type="caution">
    <text evidence="6">The sequence shown here is derived from an EMBL/GenBank/DDBJ whole genome shotgun (WGS) entry which is preliminary data.</text>
</comment>
<dbReference type="SUPFAM" id="SSF141986">
    <property type="entry name" value="LD-carboxypeptidase A C-terminal domain-like"/>
    <property type="match status" value="1"/>
</dbReference>
<dbReference type="CDD" id="cd07062">
    <property type="entry name" value="Peptidase_S66_mccF_like"/>
    <property type="match status" value="1"/>
</dbReference>
<evidence type="ECO:0000256" key="2">
    <source>
        <dbReference type="ARBA" id="ARBA00022801"/>
    </source>
</evidence>
<evidence type="ECO:0000313" key="7">
    <source>
        <dbReference type="Proteomes" id="UP001595821"/>
    </source>
</evidence>
<dbReference type="GO" id="GO:0016787">
    <property type="term" value="F:hydrolase activity"/>
    <property type="evidence" value="ECO:0007669"/>
    <property type="project" value="UniProtKB-KW"/>
</dbReference>
<evidence type="ECO:0000256" key="3">
    <source>
        <dbReference type="SAM" id="MobiDB-lite"/>
    </source>
</evidence>
<dbReference type="EC" id="3.4.-.-" evidence="6"/>
<dbReference type="InterPro" id="IPR003507">
    <property type="entry name" value="S66_fam"/>
</dbReference>
<accession>A0ABD5NVH9</accession>
<dbReference type="RefSeq" id="WP_246968806.1">
    <property type="nucleotide sequence ID" value="NZ_CP095397.1"/>
</dbReference>
<dbReference type="GeneID" id="71855242"/>
<dbReference type="InterPro" id="IPR029062">
    <property type="entry name" value="Class_I_gatase-like"/>
</dbReference>
<feature type="domain" description="LD-carboxypeptidase C-terminal" evidence="5">
    <location>
        <begin position="209"/>
        <end position="340"/>
    </location>
</feature>
<dbReference type="Proteomes" id="UP001595821">
    <property type="component" value="Unassembled WGS sequence"/>
</dbReference>
<sequence length="350" mass="39008">MPEFRTPPPLERGDRVAIVAPASNPAPEAPHVYERGLERLRTVFDLEPVEFPTATKDSAYLYEHPEERAKDVMDAFEDPDVGGVVTVIGGNDQVRIMDFLEPDVLRDNPTRFYGYSDNAHLSLFLWTLGVVSYAGPSVMTELAMDGELFDLTVEYTRRAFFEESLGEIRPAAAFTDEPGDWEDEDALEEPRETEPNPGWTWAGGDSRVEGRVWGGCLEILDQAFLAAKNLPDPDALEGTVLALETSEEIPDADWVAGALRALGERGLLERFAGVLVGRAPARSHVEDRPPAWRKRYRQRQRDAITSVFAEYNPNAPVVLDVDFGHTYPTIPIPIGGRVEIDPGTETIRFR</sequence>
<protein>
    <submittedName>
        <fullName evidence="6">S66 peptidase family protein</fullName>
        <ecNumber evidence="6">3.4.-.-</ecNumber>
    </submittedName>
</protein>
<dbReference type="SUPFAM" id="SSF52317">
    <property type="entry name" value="Class I glutamine amidotransferase-like"/>
    <property type="match status" value="1"/>
</dbReference>
<keyword evidence="2 6" id="KW-0378">Hydrolase</keyword>
<gene>
    <name evidence="6" type="ORF">ACFOZ7_02095</name>
</gene>
<dbReference type="InterPro" id="IPR040921">
    <property type="entry name" value="Peptidase_S66C"/>
</dbReference>
<evidence type="ECO:0000259" key="4">
    <source>
        <dbReference type="Pfam" id="PF02016"/>
    </source>
</evidence>
<organism evidence="6 7">
    <name type="scientific">Natribaculum luteum</name>
    <dbReference type="NCBI Taxonomy" id="1586232"/>
    <lineage>
        <taxon>Archaea</taxon>
        <taxon>Methanobacteriati</taxon>
        <taxon>Methanobacteriota</taxon>
        <taxon>Stenosarchaea group</taxon>
        <taxon>Halobacteria</taxon>
        <taxon>Halobacteriales</taxon>
        <taxon>Natrialbaceae</taxon>
        <taxon>Natribaculum</taxon>
    </lineage>
</organism>
<dbReference type="EMBL" id="JBHSDJ010000003">
    <property type="protein sequence ID" value="MFC4245805.1"/>
    <property type="molecule type" value="Genomic_DNA"/>
</dbReference>
<comment type="similarity">
    <text evidence="1">Belongs to the peptidase S66 family.</text>
</comment>
<dbReference type="InterPro" id="IPR027461">
    <property type="entry name" value="Carboxypeptidase_A_C_sf"/>
</dbReference>
<dbReference type="Pfam" id="PF17676">
    <property type="entry name" value="Peptidase_S66C"/>
    <property type="match status" value="1"/>
</dbReference>
<feature type="compositionally biased region" description="Acidic residues" evidence="3">
    <location>
        <begin position="177"/>
        <end position="187"/>
    </location>
</feature>
<dbReference type="InterPro" id="IPR027478">
    <property type="entry name" value="LdcA_N"/>
</dbReference>
<proteinExistence type="inferred from homology"/>
<feature type="region of interest" description="Disordered" evidence="3">
    <location>
        <begin position="175"/>
        <end position="199"/>
    </location>
</feature>
<dbReference type="PANTHER" id="PTHR30237:SF4">
    <property type="entry name" value="LD-CARBOXYPEPTIDASE C-TERMINAL DOMAIN-CONTAINING PROTEIN"/>
    <property type="match status" value="1"/>
</dbReference>
<evidence type="ECO:0000259" key="5">
    <source>
        <dbReference type="Pfam" id="PF17676"/>
    </source>
</evidence>